<dbReference type="PANTHER" id="PTHR43975:SF2">
    <property type="entry name" value="EG:BACR7A4.14 PROTEIN-RELATED"/>
    <property type="match status" value="1"/>
</dbReference>
<dbReference type="Gene3D" id="3.40.50.720">
    <property type="entry name" value="NAD(P)-binding Rossmann-like Domain"/>
    <property type="match status" value="1"/>
</dbReference>
<dbReference type="InterPro" id="IPR002347">
    <property type="entry name" value="SDR_fam"/>
</dbReference>
<gene>
    <name evidence="1" type="ORF">CBI38_26865</name>
</gene>
<dbReference type="Pfam" id="PF00106">
    <property type="entry name" value="adh_short"/>
    <property type="match status" value="1"/>
</dbReference>
<organism evidence="1 2">
    <name type="scientific">Rhodococcus oxybenzonivorans</name>
    <dbReference type="NCBI Taxonomy" id="1990687"/>
    <lineage>
        <taxon>Bacteria</taxon>
        <taxon>Bacillati</taxon>
        <taxon>Actinomycetota</taxon>
        <taxon>Actinomycetes</taxon>
        <taxon>Mycobacteriales</taxon>
        <taxon>Nocardiaceae</taxon>
        <taxon>Rhodococcus</taxon>
    </lineage>
</organism>
<dbReference type="OrthoDB" id="158573at2"/>
<reference evidence="1 2" key="1">
    <citation type="submission" date="2017-05" db="EMBL/GenBank/DDBJ databases">
        <title>Isolation of Rhodococcus sp. S2-17 biodegrading of BP-3.</title>
        <authorList>
            <person name="Lee Y."/>
            <person name="Kim K.H."/>
            <person name="Chun B.H."/>
            <person name="Jung H.S."/>
            <person name="Jeon C.O."/>
        </authorList>
    </citation>
    <scope>NUCLEOTIDE SEQUENCE [LARGE SCALE GENOMIC DNA]</scope>
    <source>
        <strain evidence="1 2">S2-17</strain>
    </source>
</reference>
<dbReference type="RefSeq" id="WP_109333754.1">
    <property type="nucleotide sequence ID" value="NZ_CP021354.1"/>
</dbReference>
<name>A0A2S2C1K7_9NOCA</name>
<dbReference type="Proteomes" id="UP000245711">
    <property type="component" value="Chromosome"/>
</dbReference>
<accession>A0A2S2C1K7</accession>
<proteinExistence type="predicted"/>
<dbReference type="PANTHER" id="PTHR43975">
    <property type="entry name" value="ZGC:101858"/>
    <property type="match status" value="1"/>
</dbReference>
<dbReference type="CDD" id="cd05233">
    <property type="entry name" value="SDR_c"/>
    <property type="match status" value="1"/>
</dbReference>
<dbReference type="SUPFAM" id="SSF51735">
    <property type="entry name" value="NAD(P)-binding Rossmann-fold domains"/>
    <property type="match status" value="1"/>
</dbReference>
<keyword evidence="2" id="KW-1185">Reference proteome</keyword>
<dbReference type="AlphaFoldDB" id="A0A2S2C1K7"/>
<dbReference type="KEGG" id="roz:CBI38_26865"/>
<dbReference type="PRINTS" id="PR00081">
    <property type="entry name" value="GDHRDH"/>
</dbReference>
<evidence type="ECO:0000313" key="1">
    <source>
        <dbReference type="EMBL" id="AWK74638.1"/>
    </source>
</evidence>
<protein>
    <submittedName>
        <fullName evidence="1">Short-chain dehydrogenase</fullName>
    </submittedName>
</protein>
<dbReference type="InterPro" id="IPR036291">
    <property type="entry name" value="NAD(P)-bd_dom_sf"/>
</dbReference>
<sequence length="245" mass="25171">MSRSALITGASRGIGRGIATRLAEAGYGLTLSARDAERLEVVAAELRAAGAKEVVVVAGDLADEASAGRVVTAHADTFGSLNALVLNAGVGTAGPIGEFPMRRFTKSVDVNLRAPFSLLQQALPMLRTAATENPAKGAKVIALASITGVYAEAGLAVYGATKAALMSLVETLNVEESGNGVSATALAPAFVDTDMSAWTHDKIPPESMIEVNDIVELVDALLRLSSRAVVPKIVVGRAGTDGYRA</sequence>
<dbReference type="EMBL" id="CP021354">
    <property type="protein sequence ID" value="AWK74638.1"/>
    <property type="molecule type" value="Genomic_DNA"/>
</dbReference>
<evidence type="ECO:0000313" key="2">
    <source>
        <dbReference type="Proteomes" id="UP000245711"/>
    </source>
</evidence>